<dbReference type="Pfam" id="PF04955">
    <property type="entry name" value="HupE_UreJ"/>
    <property type="match status" value="1"/>
</dbReference>
<feature type="transmembrane region" description="Helical" evidence="1">
    <location>
        <begin position="73"/>
        <end position="93"/>
    </location>
</feature>
<feature type="transmembrane region" description="Helical" evidence="1">
    <location>
        <begin position="99"/>
        <end position="117"/>
    </location>
</feature>
<feature type="chain" id="PRO_5036790149" evidence="2">
    <location>
        <begin position="31"/>
        <end position="203"/>
    </location>
</feature>
<proteinExistence type="predicted"/>
<keyword evidence="1" id="KW-0812">Transmembrane</keyword>
<feature type="transmembrane region" description="Helical" evidence="1">
    <location>
        <begin position="122"/>
        <end position="139"/>
    </location>
</feature>
<organism evidence="3 4">
    <name type="scientific">Luteolibacter yonseiensis</name>
    <dbReference type="NCBI Taxonomy" id="1144680"/>
    <lineage>
        <taxon>Bacteria</taxon>
        <taxon>Pseudomonadati</taxon>
        <taxon>Verrucomicrobiota</taxon>
        <taxon>Verrucomicrobiia</taxon>
        <taxon>Verrucomicrobiales</taxon>
        <taxon>Verrucomicrobiaceae</taxon>
        <taxon>Luteolibacter</taxon>
    </lineage>
</organism>
<feature type="transmembrane region" description="Helical" evidence="1">
    <location>
        <begin position="151"/>
        <end position="175"/>
    </location>
</feature>
<name>A0A934R5B3_9BACT</name>
<keyword evidence="4" id="KW-1185">Reference proteome</keyword>
<feature type="transmembrane region" description="Helical" evidence="1">
    <location>
        <begin position="48"/>
        <end position="66"/>
    </location>
</feature>
<dbReference type="RefSeq" id="WP_200351579.1">
    <property type="nucleotide sequence ID" value="NZ_BAABHZ010000006.1"/>
</dbReference>
<dbReference type="PIRSF" id="PIRSF016919">
    <property type="entry name" value="HupE_UreJ"/>
    <property type="match status" value="1"/>
</dbReference>
<feature type="signal peptide" evidence="2">
    <location>
        <begin position="1"/>
        <end position="30"/>
    </location>
</feature>
<accession>A0A934R5B3</accession>
<dbReference type="AlphaFoldDB" id="A0A934R5B3"/>
<evidence type="ECO:0000313" key="4">
    <source>
        <dbReference type="Proteomes" id="UP000600139"/>
    </source>
</evidence>
<evidence type="ECO:0000313" key="3">
    <source>
        <dbReference type="EMBL" id="MBK1816647.1"/>
    </source>
</evidence>
<dbReference type="Proteomes" id="UP000600139">
    <property type="component" value="Unassembled WGS sequence"/>
</dbReference>
<keyword evidence="1" id="KW-1133">Transmembrane helix</keyword>
<protein>
    <submittedName>
        <fullName evidence="3">HupE/UreJ family protein</fullName>
    </submittedName>
</protein>
<evidence type="ECO:0000256" key="1">
    <source>
        <dbReference type="SAM" id="Phobius"/>
    </source>
</evidence>
<feature type="transmembrane region" description="Helical" evidence="1">
    <location>
        <begin position="182"/>
        <end position="202"/>
    </location>
</feature>
<comment type="caution">
    <text evidence="3">The sequence shown here is derived from an EMBL/GenBank/DDBJ whole genome shotgun (WGS) entry which is preliminary data.</text>
</comment>
<gene>
    <name evidence="3" type="ORF">JIN84_13560</name>
</gene>
<keyword evidence="2" id="KW-0732">Signal</keyword>
<evidence type="ECO:0000256" key="2">
    <source>
        <dbReference type="SAM" id="SignalP"/>
    </source>
</evidence>
<sequence>MTILHKTKPRAATLLAFALILLVLPSTAGAHTATGAAGGFFSGFQHPLTGLDHIVAMVAVGLWGAFLGGRAMWMLPVIFPVVMAMGGAMGVLALPLPGVETGIALSGVVLGAMVALAARPPLWVSAVLVGIFAIFHGYAHGTELPEAADAMTFAVGFVISTGLLHLAGIAFGLLVKWPWGRIAVRSGGVAVALVGFGFLVGWL</sequence>
<dbReference type="EMBL" id="JAENIK010000011">
    <property type="protein sequence ID" value="MBK1816647.1"/>
    <property type="molecule type" value="Genomic_DNA"/>
</dbReference>
<dbReference type="InterPro" id="IPR007038">
    <property type="entry name" value="HupE_UreJ"/>
</dbReference>
<reference evidence="3" key="1">
    <citation type="submission" date="2021-01" db="EMBL/GenBank/DDBJ databases">
        <title>Modified the classification status of verrucomicrobia.</title>
        <authorList>
            <person name="Feng X."/>
        </authorList>
    </citation>
    <scope>NUCLEOTIDE SEQUENCE</scope>
    <source>
        <strain evidence="3">JCM 18052</strain>
    </source>
</reference>
<keyword evidence="1" id="KW-0472">Membrane</keyword>